<dbReference type="PANTHER" id="PTHR23501:SF199">
    <property type="entry name" value="MFS EFFLUX TRANSPORTER INPD-RELATED"/>
    <property type="match status" value="1"/>
</dbReference>
<feature type="transmembrane region" description="Helical" evidence="8">
    <location>
        <begin position="346"/>
        <end position="366"/>
    </location>
</feature>
<feature type="transmembrane region" description="Helical" evidence="8">
    <location>
        <begin position="231"/>
        <end position="255"/>
    </location>
</feature>
<keyword evidence="11" id="KW-1185">Reference proteome</keyword>
<feature type="transmembrane region" description="Helical" evidence="8">
    <location>
        <begin position="443"/>
        <end position="466"/>
    </location>
</feature>
<feature type="transmembrane region" description="Helical" evidence="8">
    <location>
        <begin position="170"/>
        <end position="190"/>
    </location>
</feature>
<keyword evidence="6" id="KW-0325">Glycoprotein</keyword>
<evidence type="ECO:0000256" key="3">
    <source>
        <dbReference type="ARBA" id="ARBA00022692"/>
    </source>
</evidence>
<evidence type="ECO:0000256" key="5">
    <source>
        <dbReference type="ARBA" id="ARBA00023136"/>
    </source>
</evidence>
<dbReference type="GO" id="GO:0022857">
    <property type="term" value="F:transmembrane transporter activity"/>
    <property type="evidence" value="ECO:0007669"/>
    <property type="project" value="InterPro"/>
</dbReference>
<proteinExistence type="predicted"/>
<feature type="transmembrane region" description="Helical" evidence="8">
    <location>
        <begin position="202"/>
        <end position="225"/>
    </location>
</feature>
<name>A0A8H4LA48_9HYPO</name>
<feature type="transmembrane region" description="Helical" evidence="8">
    <location>
        <begin position="543"/>
        <end position="565"/>
    </location>
</feature>
<evidence type="ECO:0000259" key="9">
    <source>
        <dbReference type="PROSITE" id="PS50850"/>
    </source>
</evidence>
<dbReference type="AlphaFoldDB" id="A0A8H4LA48"/>
<feature type="transmembrane region" description="Helical" evidence="8">
    <location>
        <begin position="307"/>
        <end position="326"/>
    </location>
</feature>
<evidence type="ECO:0000256" key="1">
    <source>
        <dbReference type="ARBA" id="ARBA00004141"/>
    </source>
</evidence>
<evidence type="ECO:0000256" key="6">
    <source>
        <dbReference type="ARBA" id="ARBA00023180"/>
    </source>
</evidence>
<dbReference type="FunFam" id="1.20.1250.20:FF:000196">
    <property type="entry name" value="MFS toxin efflux pump (AflT)"/>
    <property type="match status" value="1"/>
</dbReference>
<evidence type="ECO:0000256" key="4">
    <source>
        <dbReference type="ARBA" id="ARBA00022989"/>
    </source>
</evidence>
<evidence type="ECO:0000256" key="2">
    <source>
        <dbReference type="ARBA" id="ARBA00022448"/>
    </source>
</evidence>
<dbReference type="Gene3D" id="1.20.1720.10">
    <property type="entry name" value="Multidrug resistance protein D"/>
    <property type="match status" value="1"/>
</dbReference>
<feature type="domain" description="Major facilitator superfamily (MFS) profile" evidence="9">
    <location>
        <begin position="80"/>
        <end position="570"/>
    </location>
</feature>
<keyword evidence="2" id="KW-0813">Transport</keyword>
<feature type="transmembrane region" description="Helical" evidence="8">
    <location>
        <begin position="413"/>
        <end position="431"/>
    </location>
</feature>
<reference evidence="10 11" key="1">
    <citation type="submission" date="2020-01" db="EMBL/GenBank/DDBJ databases">
        <title>Identification and distribution of gene clusters putatively required for synthesis of sphingolipid metabolism inhibitors in phylogenetically diverse species of the filamentous fungus Fusarium.</title>
        <authorList>
            <person name="Kim H.-S."/>
            <person name="Busman M."/>
            <person name="Brown D.W."/>
            <person name="Divon H."/>
            <person name="Uhlig S."/>
            <person name="Proctor R.H."/>
        </authorList>
    </citation>
    <scope>NUCLEOTIDE SEQUENCE [LARGE SCALE GENOMIC DNA]</scope>
    <source>
        <strain evidence="10 11">NRRL 20459</strain>
    </source>
</reference>
<dbReference type="SUPFAM" id="SSF103473">
    <property type="entry name" value="MFS general substrate transporter"/>
    <property type="match status" value="1"/>
</dbReference>
<dbReference type="Proteomes" id="UP000554235">
    <property type="component" value="Unassembled WGS sequence"/>
</dbReference>
<comment type="caution">
    <text evidence="10">The sequence shown here is derived from an EMBL/GenBank/DDBJ whole genome shotgun (WGS) entry which is preliminary data.</text>
</comment>
<dbReference type="InterPro" id="IPR036259">
    <property type="entry name" value="MFS_trans_sf"/>
</dbReference>
<evidence type="ECO:0000313" key="10">
    <source>
        <dbReference type="EMBL" id="KAF4465667.1"/>
    </source>
</evidence>
<feature type="transmembrane region" description="Helical" evidence="8">
    <location>
        <begin position="276"/>
        <end position="295"/>
    </location>
</feature>
<protein>
    <submittedName>
        <fullName evidence="10">HC-toxin efflux carrier TOXA</fullName>
    </submittedName>
</protein>
<dbReference type="PRINTS" id="PR01036">
    <property type="entry name" value="TCRTETB"/>
</dbReference>
<feature type="region of interest" description="Disordered" evidence="7">
    <location>
        <begin position="1"/>
        <end position="66"/>
    </location>
</feature>
<gene>
    <name evidence="10" type="ORF">FALBO_7493</name>
</gene>
<accession>A0A8H4LA48</accession>
<organism evidence="10 11">
    <name type="scientific">Fusarium albosuccineum</name>
    <dbReference type="NCBI Taxonomy" id="1237068"/>
    <lineage>
        <taxon>Eukaryota</taxon>
        <taxon>Fungi</taxon>
        <taxon>Dikarya</taxon>
        <taxon>Ascomycota</taxon>
        <taxon>Pezizomycotina</taxon>
        <taxon>Sordariomycetes</taxon>
        <taxon>Hypocreomycetidae</taxon>
        <taxon>Hypocreales</taxon>
        <taxon>Nectriaceae</taxon>
        <taxon>Fusarium</taxon>
        <taxon>Fusarium decemcellulare species complex</taxon>
    </lineage>
</organism>
<comment type="subcellular location">
    <subcellularLocation>
        <location evidence="1">Membrane</location>
        <topology evidence="1">Multi-pass membrane protein</topology>
    </subcellularLocation>
</comment>
<evidence type="ECO:0000256" key="7">
    <source>
        <dbReference type="SAM" id="MobiDB-lite"/>
    </source>
</evidence>
<dbReference type="EMBL" id="JAADYS010001002">
    <property type="protein sequence ID" value="KAF4465667.1"/>
    <property type="molecule type" value="Genomic_DNA"/>
</dbReference>
<dbReference type="CDD" id="cd17502">
    <property type="entry name" value="MFS_Azr1_MDR_like"/>
    <property type="match status" value="1"/>
</dbReference>
<dbReference type="InterPro" id="IPR011701">
    <property type="entry name" value="MFS"/>
</dbReference>
<dbReference type="PROSITE" id="PS50850">
    <property type="entry name" value="MFS"/>
    <property type="match status" value="1"/>
</dbReference>
<feature type="compositionally biased region" description="Basic and acidic residues" evidence="7">
    <location>
        <begin position="20"/>
        <end position="41"/>
    </location>
</feature>
<dbReference type="GO" id="GO:0005886">
    <property type="term" value="C:plasma membrane"/>
    <property type="evidence" value="ECO:0007669"/>
    <property type="project" value="TreeGrafter"/>
</dbReference>
<keyword evidence="5 8" id="KW-0472">Membrane</keyword>
<keyword evidence="4 8" id="KW-1133">Transmembrane helix</keyword>
<feature type="transmembrane region" description="Helical" evidence="8">
    <location>
        <begin position="144"/>
        <end position="164"/>
    </location>
</feature>
<dbReference type="InterPro" id="IPR020846">
    <property type="entry name" value="MFS_dom"/>
</dbReference>
<dbReference type="PANTHER" id="PTHR23501">
    <property type="entry name" value="MAJOR FACILITATOR SUPERFAMILY"/>
    <property type="match status" value="1"/>
</dbReference>
<evidence type="ECO:0000256" key="8">
    <source>
        <dbReference type="SAM" id="Phobius"/>
    </source>
</evidence>
<dbReference type="Pfam" id="PF07690">
    <property type="entry name" value="MFS_1"/>
    <property type="match status" value="1"/>
</dbReference>
<feature type="transmembrane region" description="Helical" evidence="8">
    <location>
        <begin position="71"/>
        <end position="93"/>
    </location>
</feature>
<evidence type="ECO:0000313" key="11">
    <source>
        <dbReference type="Proteomes" id="UP000554235"/>
    </source>
</evidence>
<keyword evidence="3 8" id="KW-0812">Transmembrane</keyword>
<dbReference type="Gene3D" id="1.20.1250.20">
    <property type="entry name" value="MFS general substrate transporter like domains"/>
    <property type="match status" value="1"/>
</dbReference>
<dbReference type="OrthoDB" id="10021397at2759"/>
<sequence length="575" mass="61972">MDRPQHEPTTNSRMSVEENLPQHDDALQEKTKAGENADLTEKTASPGNVERPDPPAGPLDGGSEAEEEEKYLHGLPLVFMALSLMVGVLTIALDNSIISTAIPKITSDFNSLSDVAWYGSVYLLAQMSFQPTFGKMYTFFNLKWVYLSSGAIFELGSIICAAAPNSPAFIIGRAVAGVGAAGLFCGGMIIMSQIVEMRKRPLLLGIVSSMYGVASVIGPSLGGIFTHSKRLTWRFCFWINLPLGALTGFIICFYYTTSMGEAPNKNCTLKQKITSLGLKSALLLSATLICLFLALQWGGTVHLWRDSRVWGCLLGFGLLLIIFGYIQVRQREDALIPLRILSQRSVLFGCMFSVLLQGGMMTQAYHLPFYFQAVKGTDPQTSGINILPHGVTVTVATLISGTLMTLSGYYVPFMWLGSAMFTVAGGLLYTLSQSSPIRSWFGYQVLAGGGYGTTVQIPIFAVQVVLSKADIPLGTTMVILSQSLGGSVGLAVAQNVFQNSLHQQLKKIKGLDVPAVVAAGGVELEKIVPSKLLGFVREAFQTAVANAFLVSVGFGGAAFLVSLRVERRRIKSKKG</sequence>